<name>A0A7G3ZCS4_9SACH</name>
<dbReference type="InterPro" id="IPR025423">
    <property type="entry name" value="TMEM205-like"/>
</dbReference>
<dbReference type="GO" id="GO:0016020">
    <property type="term" value="C:membrane"/>
    <property type="evidence" value="ECO:0007669"/>
    <property type="project" value="UniProtKB-SubCell"/>
</dbReference>
<organism evidence="7 8">
    <name type="scientific">Torulaspora globosa</name>
    <dbReference type="NCBI Taxonomy" id="48254"/>
    <lineage>
        <taxon>Eukaryota</taxon>
        <taxon>Fungi</taxon>
        <taxon>Dikarya</taxon>
        <taxon>Ascomycota</taxon>
        <taxon>Saccharomycotina</taxon>
        <taxon>Saccharomycetes</taxon>
        <taxon>Saccharomycetales</taxon>
        <taxon>Saccharomycetaceae</taxon>
        <taxon>Torulaspora</taxon>
    </lineage>
</organism>
<evidence type="ECO:0000256" key="5">
    <source>
        <dbReference type="SAM" id="Phobius"/>
    </source>
</evidence>
<comment type="subcellular location">
    <subcellularLocation>
        <location evidence="1">Membrane</location>
    </subcellularLocation>
</comment>
<dbReference type="EMBL" id="CP059247">
    <property type="protein sequence ID" value="QLL31310.1"/>
    <property type="molecule type" value="Genomic_DNA"/>
</dbReference>
<dbReference type="InterPro" id="IPR053009">
    <property type="entry name" value="Xanthocillin_Biosynth-Assoc"/>
</dbReference>
<evidence type="ECO:0000256" key="1">
    <source>
        <dbReference type="ARBA" id="ARBA00004370"/>
    </source>
</evidence>
<evidence type="ECO:0000313" key="7">
    <source>
        <dbReference type="EMBL" id="QLL31310.1"/>
    </source>
</evidence>
<dbReference type="PANTHER" id="PTHR23241:SF102">
    <property type="entry name" value="LD23009P"/>
    <property type="match status" value="1"/>
</dbReference>
<dbReference type="AlphaFoldDB" id="A0A7G3ZCS4"/>
<dbReference type="Pfam" id="PF13664">
    <property type="entry name" value="DUF4149"/>
    <property type="match status" value="1"/>
</dbReference>
<protein>
    <recommendedName>
        <fullName evidence="6">TMEM205-like domain-containing protein</fullName>
    </recommendedName>
</protein>
<evidence type="ECO:0000256" key="4">
    <source>
        <dbReference type="ARBA" id="ARBA00023136"/>
    </source>
</evidence>
<keyword evidence="2 5" id="KW-0812">Transmembrane</keyword>
<feature type="domain" description="TMEM205-like" evidence="6">
    <location>
        <begin position="11"/>
        <end position="104"/>
    </location>
</feature>
<keyword evidence="4 5" id="KW-0472">Membrane</keyword>
<dbReference type="OrthoDB" id="1641132at2759"/>
<keyword evidence="3 5" id="KW-1133">Transmembrane helix</keyword>
<reference evidence="7 8" key="1">
    <citation type="submission" date="2020-06" db="EMBL/GenBank/DDBJ databases">
        <title>The yeast mating-type switching endonuclease HO is a domesticated member of an unorthodox homing genetic element family.</title>
        <authorList>
            <person name="Coughlan A.Y."/>
            <person name="Lombardi L."/>
            <person name="Braun-Galleani S."/>
            <person name="Martos A.R."/>
            <person name="Galeote V."/>
            <person name="Bigey F."/>
            <person name="Dequin S."/>
            <person name="Byrne K.P."/>
            <person name="Wolfe K.H."/>
        </authorList>
    </citation>
    <scope>NUCLEOTIDE SEQUENCE [LARGE SCALE GENOMIC DNA]</scope>
    <source>
        <strain evidence="7 8">CBS764</strain>
    </source>
</reference>
<dbReference type="GeneID" id="59324429"/>
<sequence>MSLLKPASHLLFYSFVFGGTTFYSYVASPLAFKVLDKDHFSALQNKVFPYFFQMQSFSPAVLALTAPFVLTSGPMAALATASVGGLANLCWLLPLTRRIKEERRAVADRLKGDELEAADEPLRKQFGKYHGMSLLCNLTNVCGMLVYGVYLCRGLIRHVPK</sequence>
<evidence type="ECO:0000313" key="8">
    <source>
        <dbReference type="Proteomes" id="UP000515788"/>
    </source>
</evidence>
<evidence type="ECO:0000256" key="2">
    <source>
        <dbReference type="ARBA" id="ARBA00022692"/>
    </source>
</evidence>
<dbReference type="Proteomes" id="UP000515788">
    <property type="component" value="Chromosome 2"/>
</dbReference>
<feature type="transmembrane region" description="Helical" evidence="5">
    <location>
        <begin position="134"/>
        <end position="156"/>
    </location>
</feature>
<evidence type="ECO:0000256" key="3">
    <source>
        <dbReference type="ARBA" id="ARBA00022989"/>
    </source>
</evidence>
<feature type="transmembrane region" description="Helical" evidence="5">
    <location>
        <begin position="76"/>
        <end position="95"/>
    </location>
</feature>
<dbReference type="PANTHER" id="PTHR23241">
    <property type="entry name" value="LATE EMBRYOGENESIS ABUNDANT PLANTS LEA-RELATED"/>
    <property type="match status" value="1"/>
</dbReference>
<accession>A0A7G3ZCS4</accession>
<evidence type="ECO:0000259" key="6">
    <source>
        <dbReference type="Pfam" id="PF13664"/>
    </source>
</evidence>
<feature type="transmembrane region" description="Helical" evidence="5">
    <location>
        <begin position="47"/>
        <end position="70"/>
    </location>
</feature>
<proteinExistence type="predicted"/>
<feature type="transmembrane region" description="Helical" evidence="5">
    <location>
        <begin position="12"/>
        <end position="35"/>
    </location>
</feature>
<gene>
    <name evidence="7" type="ORF">HG536_0B01730</name>
</gene>
<keyword evidence="8" id="KW-1185">Reference proteome</keyword>
<dbReference type="KEGG" id="tgb:HG536_0B01730"/>
<dbReference type="RefSeq" id="XP_037137985.1">
    <property type="nucleotide sequence ID" value="XM_037282090.1"/>
</dbReference>